<evidence type="ECO:0000313" key="5">
    <source>
        <dbReference type="Proteomes" id="UP001344658"/>
    </source>
</evidence>
<dbReference type="Gene3D" id="1.10.10.10">
    <property type="entry name" value="Winged helix-like DNA-binding domain superfamily/Winged helix DNA-binding domain"/>
    <property type="match status" value="1"/>
</dbReference>
<dbReference type="PANTHER" id="PTHR16305">
    <property type="entry name" value="TESTICULAR SOLUBLE ADENYLYL CYCLASE"/>
    <property type="match status" value="1"/>
</dbReference>
<dbReference type="CDD" id="cd06170">
    <property type="entry name" value="LuxR_C_like"/>
    <property type="match status" value="1"/>
</dbReference>
<dbReference type="Proteomes" id="UP001344658">
    <property type="component" value="Unassembled WGS sequence"/>
</dbReference>
<dbReference type="PANTHER" id="PTHR16305:SF35">
    <property type="entry name" value="TRANSCRIPTIONAL ACTIVATOR DOMAIN"/>
    <property type="match status" value="1"/>
</dbReference>
<dbReference type="InterPro" id="IPR027417">
    <property type="entry name" value="P-loop_NTPase"/>
</dbReference>
<reference evidence="4 5" key="1">
    <citation type="submission" date="2023-12" db="EMBL/GenBank/DDBJ databases">
        <title>Streptomyces sp. V4-01.</title>
        <authorList>
            <person name="Somphong A."/>
            <person name="Phongsopitanun W."/>
        </authorList>
    </citation>
    <scope>NUCLEOTIDE SEQUENCE [LARGE SCALE GENOMIC DNA]</scope>
    <source>
        <strain evidence="4 5">V4-01</strain>
    </source>
</reference>
<dbReference type="InterPro" id="IPR000792">
    <property type="entry name" value="Tscrpt_reg_LuxR_C"/>
</dbReference>
<dbReference type="SMART" id="SM00421">
    <property type="entry name" value="HTH_LUXR"/>
    <property type="match status" value="1"/>
</dbReference>
<evidence type="ECO:0000256" key="2">
    <source>
        <dbReference type="ARBA" id="ARBA00022840"/>
    </source>
</evidence>
<dbReference type="PROSITE" id="PS50043">
    <property type="entry name" value="HTH_LUXR_2"/>
    <property type="match status" value="1"/>
</dbReference>
<protein>
    <submittedName>
        <fullName evidence="4">AAA family ATPase</fullName>
    </submittedName>
</protein>
<dbReference type="InterPro" id="IPR036388">
    <property type="entry name" value="WH-like_DNA-bd_sf"/>
</dbReference>
<dbReference type="Pfam" id="PF00196">
    <property type="entry name" value="GerE"/>
    <property type="match status" value="1"/>
</dbReference>
<comment type="caution">
    <text evidence="4">The sequence shown here is derived from an EMBL/GenBank/DDBJ whole genome shotgun (WGS) entry which is preliminary data.</text>
</comment>
<dbReference type="RefSeq" id="WP_330800926.1">
    <property type="nucleotide sequence ID" value="NZ_JAZEWV010000062.1"/>
</dbReference>
<dbReference type="Pfam" id="PF13191">
    <property type="entry name" value="AAA_16"/>
    <property type="match status" value="1"/>
</dbReference>
<dbReference type="PRINTS" id="PR00038">
    <property type="entry name" value="HTHLUXR"/>
</dbReference>
<gene>
    <name evidence="4" type="ORF">V2S66_34035</name>
</gene>
<dbReference type="EMBL" id="JAZEWV010000062">
    <property type="protein sequence ID" value="MEE4546972.1"/>
    <property type="molecule type" value="Genomic_DNA"/>
</dbReference>
<sequence length="930" mass="99313">MNDREPTVRPSAHRLVGRDADLACVASFFSDDDARGRALLLCGDAGVGRTAFLDAVAADAEADGVRILRARGVRFEKNISYAGLNQLLVEAFDDFDVLEATQRDALRAAVGIGSGPAPGRLVICTAVLLLLRRLSARTPLLLVVDDLQWLDEATDAVLGFVARRLVGSRVGLLAASGEGPVGSFKSGVLPEHLLEPLDDASSVRLVARRHPDVCPAVRRRIVAEARGNPLALVELPSALSAEQRRTLTAVPAVLPLTRRLQSVHAPQVAELPASVRELMLIAALDRTGEVTSVEAVATSRACLDDLAVAARARLVTISPDGRRLEFRSPLIRSAAVGLAGASERRRIHRALANVLEDRSELRAWHLGHAAVGPDETVAGLLEDAAHRRLRQGDALGAVAALTRSAALSPVTADRGRRLAEAAYVGADAAGVLEEASRLLAQADLVDPASGRHSLHAAAASAFLLINDDGDVTTAYRLLVGSIEAGGHGFHASDTALVEALYTLVLVCWYGGDPALWRPLNAFVARLTPEPPELLSVLVQTFADPAHTEAPALSRLATLIAAAGDDPTDVVRAGAALIYLDRLGDIRWATRRLVEQGRSGTAPVRRYLGALTHLGLDQFHLGRWEDATKAADEGLAVCEEHHYPFYAWFFQYIKAVVAAARGEVETTAYLTEGIVRWATPRGVHGACFHAGHARGLSALGSGDFETAYQQAGTLSAAGTLAPYVPVALWSAVDLVEAAVRTGRDREAADHAAAMRASAMGELSPRLEMLVLACEALTTPGEEALDMFERALSLPGLESWPFDLARVCLFHGERLRRLRATAESRSQLSRALEIFERLGARRWAARAAGELRASGQSALSGVRTGRVWLTAQEMQIAALAATGLTNKQIAERLFLSHRTVGTHLYQIYPKLGITSRAALRDALAGLDASEPD</sequence>
<proteinExistence type="predicted"/>
<evidence type="ECO:0000313" key="4">
    <source>
        <dbReference type="EMBL" id="MEE4546972.1"/>
    </source>
</evidence>
<feature type="domain" description="HTH luxR-type" evidence="3">
    <location>
        <begin position="860"/>
        <end position="925"/>
    </location>
</feature>
<dbReference type="SUPFAM" id="SSF46894">
    <property type="entry name" value="C-terminal effector domain of the bipartite response regulators"/>
    <property type="match status" value="1"/>
</dbReference>
<keyword evidence="1" id="KW-0547">Nucleotide-binding</keyword>
<dbReference type="InterPro" id="IPR041664">
    <property type="entry name" value="AAA_16"/>
</dbReference>
<name>A0ABU7PP21_9ACTN</name>
<keyword evidence="5" id="KW-1185">Reference proteome</keyword>
<keyword evidence="2" id="KW-0067">ATP-binding</keyword>
<evidence type="ECO:0000259" key="3">
    <source>
        <dbReference type="PROSITE" id="PS50043"/>
    </source>
</evidence>
<dbReference type="Gene3D" id="3.40.50.300">
    <property type="entry name" value="P-loop containing nucleotide triphosphate hydrolases"/>
    <property type="match status" value="1"/>
</dbReference>
<dbReference type="SUPFAM" id="SSF52540">
    <property type="entry name" value="P-loop containing nucleoside triphosphate hydrolases"/>
    <property type="match status" value="1"/>
</dbReference>
<accession>A0ABU7PP21</accession>
<organism evidence="4 5">
    <name type="scientific">Actinacidiphila polyblastidii</name>
    <dbReference type="NCBI Taxonomy" id="3110430"/>
    <lineage>
        <taxon>Bacteria</taxon>
        <taxon>Bacillati</taxon>
        <taxon>Actinomycetota</taxon>
        <taxon>Actinomycetes</taxon>
        <taxon>Kitasatosporales</taxon>
        <taxon>Streptomycetaceae</taxon>
        <taxon>Actinacidiphila</taxon>
    </lineage>
</organism>
<dbReference type="InterPro" id="IPR016032">
    <property type="entry name" value="Sig_transdc_resp-reg_C-effctor"/>
</dbReference>
<evidence type="ECO:0000256" key="1">
    <source>
        <dbReference type="ARBA" id="ARBA00022741"/>
    </source>
</evidence>